<dbReference type="PANTHER" id="PTHR43394:SF1">
    <property type="entry name" value="ATP-BINDING CASSETTE SUB-FAMILY B MEMBER 10, MITOCHONDRIAL"/>
    <property type="match status" value="1"/>
</dbReference>
<keyword evidence="3" id="KW-1003">Cell membrane</keyword>
<dbReference type="AlphaFoldDB" id="A0A173SKA2"/>
<evidence type="ECO:0000256" key="6">
    <source>
        <dbReference type="ARBA" id="ARBA00022840"/>
    </source>
</evidence>
<dbReference type="EMBL" id="CYYC01000009">
    <property type="protein sequence ID" value="CUM90872.1"/>
    <property type="molecule type" value="Genomic_DNA"/>
</dbReference>
<evidence type="ECO:0000256" key="3">
    <source>
        <dbReference type="ARBA" id="ARBA00022475"/>
    </source>
</evidence>
<evidence type="ECO:0000256" key="8">
    <source>
        <dbReference type="ARBA" id="ARBA00023136"/>
    </source>
</evidence>
<dbReference type="InterPro" id="IPR011527">
    <property type="entry name" value="ABC1_TM_dom"/>
</dbReference>
<dbReference type="PANTHER" id="PTHR43394">
    <property type="entry name" value="ATP-DEPENDENT PERMEASE MDL1, MITOCHONDRIAL"/>
    <property type="match status" value="1"/>
</dbReference>
<proteinExistence type="predicted"/>
<feature type="transmembrane region" description="Helical" evidence="10">
    <location>
        <begin position="249"/>
        <end position="272"/>
    </location>
</feature>
<dbReference type="GO" id="GO:0005524">
    <property type="term" value="F:ATP binding"/>
    <property type="evidence" value="ECO:0007669"/>
    <property type="project" value="UniProtKB-KW"/>
</dbReference>
<keyword evidence="5" id="KW-0547">Nucleotide-binding</keyword>
<dbReference type="GO" id="GO:0005886">
    <property type="term" value="C:plasma membrane"/>
    <property type="evidence" value="ECO:0007669"/>
    <property type="project" value="UniProtKB-SubCell"/>
</dbReference>
<feature type="region of interest" description="Disordered" evidence="9">
    <location>
        <begin position="776"/>
        <end position="814"/>
    </location>
</feature>
<organism evidence="13 14">
    <name type="scientific">Anaerobutyricum hallii</name>
    <dbReference type="NCBI Taxonomy" id="39488"/>
    <lineage>
        <taxon>Bacteria</taxon>
        <taxon>Bacillati</taxon>
        <taxon>Bacillota</taxon>
        <taxon>Clostridia</taxon>
        <taxon>Lachnospirales</taxon>
        <taxon>Lachnospiraceae</taxon>
        <taxon>Anaerobutyricum</taxon>
    </lineage>
</organism>
<evidence type="ECO:0000256" key="4">
    <source>
        <dbReference type="ARBA" id="ARBA00022692"/>
    </source>
</evidence>
<dbReference type="Gene3D" id="1.20.1560.10">
    <property type="entry name" value="ABC transporter type 1, transmembrane domain"/>
    <property type="match status" value="1"/>
</dbReference>
<protein>
    <submittedName>
        <fullName evidence="13">Putative multidrug export ATP-binding/permease protein SAV1866</fullName>
        <ecNumber evidence="13">3.6.3.-</ecNumber>
    </submittedName>
</protein>
<dbReference type="Pfam" id="PF00664">
    <property type="entry name" value="ABC_membrane"/>
    <property type="match status" value="1"/>
</dbReference>
<dbReference type="InterPro" id="IPR039421">
    <property type="entry name" value="Type_1_exporter"/>
</dbReference>
<dbReference type="PROSITE" id="PS00211">
    <property type="entry name" value="ABC_TRANSPORTER_1"/>
    <property type="match status" value="1"/>
</dbReference>
<dbReference type="Gene3D" id="3.40.50.300">
    <property type="entry name" value="P-loop containing nucleotide triphosphate hydrolases"/>
    <property type="match status" value="1"/>
</dbReference>
<gene>
    <name evidence="13" type="ORF">ERS852578_01016</name>
</gene>
<keyword evidence="13" id="KW-0378">Hydrolase</keyword>
<evidence type="ECO:0000259" key="12">
    <source>
        <dbReference type="PROSITE" id="PS50929"/>
    </source>
</evidence>
<evidence type="ECO:0000256" key="10">
    <source>
        <dbReference type="SAM" id="Phobius"/>
    </source>
</evidence>
<feature type="transmembrane region" description="Helical" evidence="10">
    <location>
        <begin position="428"/>
        <end position="447"/>
    </location>
</feature>
<reference evidence="13 14" key="1">
    <citation type="submission" date="2015-09" db="EMBL/GenBank/DDBJ databases">
        <authorList>
            <consortium name="Pathogen Informatics"/>
        </authorList>
    </citation>
    <scope>NUCLEOTIDE SEQUENCE [LARGE SCALE GENOMIC DNA]</scope>
    <source>
        <strain evidence="13 14">2789STDY5834966</strain>
    </source>
</reference>
<keyword evidence="2" id="KW-0813">Transport</keyword>
<dbReference type="OrthoDB" id="9762778at2"/>
<keyword evidence="4 10" id="KW-0812">Transmembrane</keyword>
<evidence type="ECO:0000256" key="5">
    <source>
        <dbReference type="ARBA" id="ARBA00022741"/>
    </source>
</evidence>
<evidence type="ECO:0000313" key="13">
    <source>
        <dbReference type="EMBL" id="CUM90872.1"/>
    </source>
</evidence>
<dbReference type="SUPFAM" id="SSF52540">
    <property type="entry name" value="P-loop containing nucleoside triphosphate hydrolases"/>
    <property type="match status" value="1"/>
</dbReference>
<feature type="transmembrane region" description="Helical" evidence="10">
    <location>
        <begin position="348"/>
        <end position="368"/>
    </location>
</feature>
<evidence type="ECO:0000256" key="7">
    <source>
        <dbReference type="ARBA" id="ARBA00022989"/>
    </source>
</evidence>
<dbReference type="InterPro" id="IPR027417">
    <property type="entry name" value="P-loop_NTPase"/>
</dbReference>
<evidence type="ECO:0000256" key="1">
    <source>
        <dbReference type="ARBA" id="ARBA00004651"/>
    </source>
</evidence>
<dbReference type="SMART" id="SM00382">
    <property type="entry name" value="AAA"/>
    <property type="match status" value="1"/>
</dbReference>
<dbReference type="CDD" id="cd18548">
    <property type="entry name" value="ABC_6TM_Tm287_like"/>
    <property type="match status" value="1"/>
</dbReference>
<dbReference type="FunFam" id="3.40.50.300:FF:000854">
    <property type="entry name" value="Multidrug ABC transporter ATP-binding protein"/>
    <property type="match status" value="1"/>
</dbReference>
<feature type="domain" description="ABC transporter" evidence="11">
    <location>
        <begin position="522"/>
        <end position="757"/>
    </location>
</feature>
<dbReference type="InterPro" id="IPR017871">
    <property type="entry name" value="ABC_transporter-like_CS"/>
</dbReference>
<evidence type="ECO:0000256" key="2">
    <source>
        <dbReference type="ARBA" id="ARBA00022448"/>
    </source>
</evidence>
<dbReference type="Proteomes" id="UP000095390">
    <property type="component" value="Unassembled WGS sequence"/>
</dbReference>
<comment type="subcellular location">
    <subcellularLocation>
        <location evidence="1">Cell membrane</location>
        <topology evidence="1">Multi-pass membrane protein</topology>
    </subcellularLocation>
</comment>
<dbReference type="Pfam" id="PF00005">
    <property type="entry name" value="ABC_tran"/>
    <property type="match status" value="1"/>
</dbReference>
<evidence type="ECO:0000256" key="9">
    <source>
        <dbReference type="SAM" id="MobiDB-lite"/>
    </source>
</evidence>
<dbReference type="EC" id="3.6.3.-" evidence="13"/>
<keyword evidence="8 10" id="KW-0472">Membrane</keyword>
<evidence type="ECO:0000259" key="11">
    <source>
        <dbReference type="PROSITE" id="PS50893"/>
    </source>
</evidence>
<feature type="transmembrane region" description="Helical" evidence="10">
    <location>
        <begin position="459"/>
        <end position="479"/>
    </location>
</feature>
<dbReference type="GO" id="GO:0016887">
    <property type="term" value="F:ATP hydrolysis activity"/>
    <property type="evidence" value="ECO:0007669"/>
    <property type="project" value="InterPro"/>
</dbReference>
<dbReference type="InterPro" id="IPR003593">
    <property type="entry name" value="AAA+_ATPase"/>
</dbReference>
<accession>A0A173SKA2</accession>
<dbReference type="GO" id="GO:0015421">
    <property type="term" value="F:ABC-type oligopeptide transporter activity"/>
    <property type="evidence" value="ECO:0007669"/>
    <property type="project" value="TreeGrafter"/>
</dbReference>
<dbReference type="InterPro" id="IPR003439">
    <property type="entry name" value="ABC_transporter-like_ATP-bd"/>
</dbReference>
<name>A0A173SKA2_9FIRM</name>
<feature type="compositionally biased region" description="Basic and acidic residues" evidence="9">
    <location>
        <begin position="776"/>
        <end position="806"/>
    </location>
</feature>
<dbReference type="PROSITE" id="PS50929">
    <property type="entry name" value="ABC_TM1F"/>
    <property type="match status" value="1"/>
</dbReference>
<dbReference type="PROSITE" id="PS50893">
    <property type="entry name" value="ABC_TRANSPORTER_2"/>
    <property type="match status" value="1"/>
</dbReference>
<dbReference type="RefSeq" id="WP_070103893.1">
    <property type="nucleotide sequence ID" value="NZ_CYYC01000009.1"/>
</dbReference>
<dbReference type="InterPro" id="IPR036640">
    <property type="entry name" value="ABC1_TM_sf"/>
</dbReference>
<evidence type="ECO:0000313" key="14">
    <source>
        <dbReference type="Proteomes" id="UP000095390"/>
    </source>
</evidence>
<keyword evidence="6 13" id="KW-0067">ATP-binding</keyword>
<sequence length="814" mass="90815">MTKIFKNMAPYWYMIVAIVLLLIVQAFGDLSLPQYTSDIIDVGIQNKGVEHILPVKMTEDEYEISQLYMTSKEKKIWKDTYEKKGEYYICKAEDEEKLDQLDDTFLTAIFLNHNMSNVKESQFKKMIKNSIASNPAMAPMKDKIDDMSVDEIGKMLNMKFKSFQEEDDNGKKVIYVDVRPMLYQMKQTGMMSAKDIQKSREEIEKKMNDIGESTLFSTGVAYATKCDKAAGVDIDKIQTDYLWKEGGRMLGIAFMILVAAIGVGFLASKVGASIGRDLRGKIYKKVMGFSNAEMNRFSTASLITRSTNDIQQIQMVTAVMLRLLLYAPIIGIGGIIKVYQTGAGMEWIIALAVVVILGFVMLLVSIAMPKFKIMQTLVDGLNLVSREILTGLSVIRAFGREKTEEERFDEANKKLTGTQLFTNRIMTFMMPGMMFIMYSVTILITWVSAQKIDAGTLQVGAMTAFITYAMQIVMAFLMMTAMSIMVPRAGVAADRIDEVLKTEASVQNVKKPETLKEHKGVLEFSHVDFKYPGAEHNVLSDIDFKVEPGKTTAIIGSTGCGKSTLVNLIPRFYDVTGGQITLDGKDIRRISMEELREEIGFVPQKGVLFSGTIASNLRFGKADATDEDIKEAAEIAQATEFIETKKEKYDSPIAQGGSNVSGGQKQRLAIARAIAKKAKVLVFDDSFSALDMKTDAALRKELNEKVQDASIVIVAQRVSTILHADQILVLDDGKIVGKGTHEELLKNCEVYLQIAKSQLSEKELGLEKLGLAEEKAEKETNKKEILSTKIDEKENNKLKKKSDDRKLKHKKGGK</sequence>
<keyword evidence="7 10" id="KW-1133">Transmembrane helix</keyword>
<dbReference type="SUPFAM" id="SSF90123">
    <property type="entry name" value="ABC transporter transmembrane region"/>
    <property type="match status" value="1"/>
</dbReference>
<feature type="transmembrane region" description="Helical" evidence="10">
    <location>
        <begin position="315"/>
        <end position="336"/>
    </location>
</feature>
<feature type="domain" description="ABC transmembrane type-1" evidence="12">
    <location>
        <begin position="234"/>
        <end position="488"/>
    </location>
</feature>